<sequence>MNTYAFGQKTVTIKLNGKEITGREVILPLPPSVNQKTTVNWSAIKNQFAGGYYSSFRSKKGCIKNTTAYNRWINAARCLLRKGHLPVIEKPVCCFVTIVFKDYRIHDGDNRLKALFDAGTKSECLYKDDSLIKFFSVDTRVVPEKEFVVMHVIELEELGKLPFQLGDQYLHDISETLYEEETKSDSTDES</sequence>
<dbReference type="SUPFAM" id="SSF103084">
    <property type="entry name" value="Holliday junction resolvase RusA"/>
    <property type="match status" value="1"/>
</dbReference>
<dbReference type="InterPro" id="IPR036614">
    <property type="entry name" value="RusA-like_sf"/>
</dbReference>
<evidence type="ECO:0000313" key="1">
    <source>
        <dbReference type="EMBL" id="DAD81852.1"/>
    </source>
</evidence>
<reference evidence="1" key="1">
    <citation type="journal article" date="2021" name="Proc. Natl. Acad. Sci. U.S.A.">
        <title>A Catalog of Tens of Thousands of Viruses from Human Metagenomes Reveals Hidden Associations with Chronic Diseases.</title>
        <authorList>
            <person name="Tisza M.J."/>
            <person name="Buck C.B."/>
        </authorList>
    </citation>
    <scope>NUCLEOTIDE SEQUENCE</scope>
    <source>
        <strain evidence="1">CtvyM23</strain>
    </source>
</reference>
<dbReference type="Gene3D" id="3.30.1330.70">
    <property type="entry name" value="Holliday junction resolvase RusA"/>
    <property type="match status" value="1"/>
</dbReference>
<dbReference type="GO" id="GO:0006310">
    <property type="term" value="P:DNA recombination"/>
    <property type="evidence" value="ECO:0007669"/>
    <property type="project" value="InterPro"/>
</dbReference>
<name>A0A8S5MI02_9CAUD</name>
<accession>A0A8S5MI02</accession>
<dbReference type="EMBL" id="BK014908">
    <property type="protein sequence ID" value="DAD81852.1"/>
    <property type="molecule type" value="Genomic_DNA"/>
</dbReference>
<organism evidence="1">
    <name type="scientific">Siphoviridae sp. ctvyM23</name>
    <dbReference type="NCBI Taxonomy" id="2826514"/>
    <lineage>
        <taxon>Viruses</taxon>
        <taxon>Duplodnaviria</taxon>
        <taxon>Heunggongvirae</taxon>
        <taxon>Uroviricota</taxon>
        <taxon>Caudoviricetes</taxon>
    </lineage>
</organism>
<protein>
    <submittedName>
        <fullName evidence="1">Crossover junction endodeoxyribonuclease</fullName>
    </submittedName>
</protein>
<proteinExistence type="predicted"/>
<dbReference type="GO" id="GO:0000287">
    <property type="term" value="F:magnesium ion binding"/>
    <property type="evidence" value="ECO:0007669"/>
    <property type="project" value="InterPro"/>
</dbReference>
<dbReference type="GO" id="GO:0006281">
    <property type="term" value="P:DNA repair"/>
    <property type="evidence" value="ECO:0007669"/>
    <property type="project" value="InterPro"/>
</dbReference>